<evidence type="ECO:0000313" key="2">
    <source>
        <dbReference type="Proteomes" id="UP000001429"/>
    </source>
</evidence>
<protein>
    <submittedName>
        <fullName evidence="1">Uncharacterized protein</fullName>
    </submittedName>
</protein>
<keyword evidence="2" id="KW-1185">Reference proteome</keyword>
<proteinExistence type="predicted"/>
<dbReference type="Proteomes" id="UP000001429">
    <property type="component" value="Chromosome 1"/>
</dbReference>
<dbReference type="HOGENOM" id="CLU_2026411_0_0_1"/>
<dbReference type="VEuPathDB" id="FungiDB:CAWG_00951"/>
<reference evidence="1 2" key="1">
    <citation type="journal article" date="2009" name="Nature">
        <title>Evolution of pathogenicity and sexual reproduction in eight Candida genomes.</title>
        <authorList>
            <person name="Butler G."/>
            <person name="Rasmussen M.D."/>
            <person name="Lin M.F."/>
            <person name="Santos M.A."/>
            <person name="Sakthikumar S."/>
            <person name="Munro C.A."/>
            <person name="Rheinbay E."/>
            <person name="Grabherr M."/>
            <person name="Forche A."/>
            <person name="Reedy J.L."/>
            <person name="Agrafioti I."/>
            <person name="Arnaud M.B."/>
            <person name="Bates S."/>
            <person name="Brown A.J."/>
            <person name="Brunke S."/>
            <person name="Costanzo M.C."/>
            <person name="Fitzpatrick D.A."/>
            <person name="de Groot P.W."/>
            <person name="Harris D."/>
            <person name="Hoyer L.L."/>
            <person name="Hube B."/>
            <person name="Klis F.M."/>
            <person name="Kodira C."/>
            <person name="Lennard N."/>
            <person name="Logue M.E."/>
            <person name="Martin R."/>
            <person name="Neiman A.M."/>
            <person name="Nikolaou E."/>
            <person name="Quail M.A."/>
            <person name="Quinn J."/>
            <person name="Santos M.C."/>
            <person name="Schmitzberger F.F."/>
            <person name="Sherlock G."/>
            <person name="Shah P."/>
            <person name="Silverstein K.A."/>
            <person name="Skrzypek M.S."/>
            <person name="Soll D."/>
            <person name="Staggs R."/>
            <person name="Stansfield I."/>
            <person name="Stumpf M.P."/>
            <person name="Sudbery P.E."/>
            <person name="Srikantha T."/>
            <person name="Zeng Q."/>
            <person name="Berman J."/>
            <person name="Berriman M."/>
            <person name="Heitman J."/>
            <person name="Gow N.A."/>
            <person name="Lorenz M.C."/>
            <person name="Birren B.W."/>
            <person name="Kellis M."/>
            <person name="Cuomo C.A."/>
        </authorList>
    </citation>
    <scope>NUCLEOTIDE SEQUENCE [LARGE SCALE GENOMIC DNA]</scope>
    <source>
        <strain evidence="1 2">WO-1</strain>
    </source>
</reference>
<name>C4YEJ4_CANAW</name>
<accession>C4YEJ4</accession>
<sequence>MTLPLVFFKCGKSCLINSTTANKLISYNLFQSSTEVDSIGPTGSKTPAFAIIEFNCPNFEMASSTAFSEVDESVMSPTTKSTLSEPYLFARASNGASVLATTTTFVLGSFKSTSAIALPIPE</sequence>
<dbReference type="EMBL" id="CH672346">
    <property type="protein sequence ID" value="EEQ42730.1"/>
    <property type="molecule type" value="Genomic_DNA"/>
</dbReference>
<dbReference type="AlphaFoldDB" id="C4YEJ4"/>
<dbReference type="PaxDb" id="5476-C4YEJ4"/>
<gene>
    <name evidence="1" type="ORF">CAWG_00951</name>
</gene>
<organism evidence="1 2">
    <name type="scientific">Candida albicans (strain WO-1)</name>
    <name type="common">Yeast</name>
    <dbReference type="NCBI Taxonomy" id="294748"/>
    <lineage>
        <taxon>Eukaryota</taxon>
        <taxon>Fungi</taxon>
        <taxon>Dikarya</taxon>
        <taxon>Ascomycota</taxon>
        <taxon>Saccharomycotina</taxon>
        <taxon>Pichiomycetes</taxon>
        <taxon>Debaryomycetaceae</taxon>
        <taxon>Candida/Lodderomyces clade</taxon>
        <taxon>Candida</taxon>
    </lineage>
</organism>
<evidence type="ECO:0000313" key="1">
    <source>
        <dbReference type="EMBL" id="EEQ42730.1"/>
    </source>
</evidence>